<dbReference type="Proteomes" id="UP000565205">
    <property type="component" value="Unassembled WGS sequence"/>
</dbReference>
<evidence type="ECO:0000313" key="2">
    <source>
        <dbReference type="EMBL" id="MBB3173897.1"/>
    </source>
</evidence>
<evidence type="ECO:0008006" key="6">
    <source>
        <dbReference type="Google" id="ProtNLM"/>
    </source>
</evidence>
<evidence type="ECO:0000313" key="5">
    <source>
        <dbReference type="Proteomes" id="UP000565205"/>
    </source>
</evidence>
<accession>A0A839UVR0</accession>
<dbReference type="GO" id="GO:0044781">
    <property type="term" value="P:bacterial-type flagellum organization"/>
    <property type="evidence" value="ECO:0007669"/>
    <property type="project" value="InterPro"/>
</dbReference>
<evidence type="ECO:0000313" key="4">
    <source>
        <dbReference type="Proteomes" id="UP000557688"/>
    </source>
</evidence>
<evidence type="ECO:0000313" key="3">
    <source>
        <dbReference type="EMBL" id="NVN29297.1"/>
    </source>
</evidence>
<sequence>MSAADMTIYGLPPIRRDEGTRRSRPGAGCAFARALGPETSNDPVTVAQPPPPLHSLLGLQEIDAGPPVALSRTGLKEASEDLLSTLVHLQRSLLSGTDPAATLGDLTRQLEALPPPSDDAQAGLISLLRLRVAVELARHSPKGAL</sequence>
<proteinExistence type="predicted"/>
<reference evidence="3 5" key="1">
    <citation type="submission" date="2020-06" db="EMBL/GenBank/DDBJ databases">
        <title>Description of novel acetic acid bacteria.</title>
        <authorList>
            <person name="Sombolestani A."/>
        </authorList>
    </citation>
    <scope>NUCLEOTIDE SEQUENCE [LARGE SCALE GENOMIC DNA]</scope>
    <source>
        <strain evidence="3 5">LMG 26838</strain>
    </source>
</reference>
<dbReference type="Pfam" id="PF10768">
    <property type="entry name" value="FliX"/>
    <property type="match status" value="1"/>
</dbReference>
<dbReference type="EMBL" id="JACHXV010000005">
    <property type="protein sequence ID" value="MBB3173897.1"/>
    <property type="molecule type" value="Genomic_DNA"/>
</dbReference>
<dbReference type="AlphaFoldDB" id="A0A839UVR0"/>
<feature type="region of interest" description="Disordered" evidence="1">
    <location>
        <begin position="1"/>
        <end position="58"/>
    </location>
</feature>
<evidence type="ECO:0000256" key="1">
    <source>
        <dbReference type="SAM" id="MobiDB-lite"/>
    </source>
</evidence>
<dbReference type="EMBL" id="JABXXQ010000026">
    <property type="protein sequence ID" value="NVN29297.1"/>
    <property type="molecule type" value="Genomic_DNA"/>
</dbReference>
<dbReference type="InterPro" id="IPR019704">
    <property type="entry name" value="Flagellar_assmbl_FliX_class2"/>
</dbReference>
<name>A0A839UVR0_9PROT</name>
<reference evidence="2 4" key="2">
    <citation type="submission" date="2020-08" db="EMBL/GenBank/DDBJ databases">
        <title>Genomic Encyclopedia of Type Strains, Phase III (KMG-III): the genomes of soil and plant-associated and newly described type strains.</title>
        <authorList>
            <person name="Whitman W."/>
        </authorList>
    </citation>
    <scope>NUCLEOTIDE SEQUENCE [LARGE SCALE GENOMIC DNA]</scope>
    <source>
        <strain evidence="2 4">CECT 8088</strain>
    </source>
</reference>
<protein>
    <recommendedName>
        <fullName evidence="6">Class II flagellar assembly regulator</fullName>
    </recommendedName>
</protein>
<dbReference type="RefSeq" id="WP_176622022.1">
    <property type="nucleotide sequence ID" value="NZ_JACHXV010000005.1"/>
</dbReference>
<organism evidence="2 4">
    <name type="scientific">Endobacter medicaginis</name>
    <dbReference type="NCBI Taxonomy" id="1181271"/>
    <lineage>
        <taxon>Bacteria</taxon>
        <taxon>Pseudomonadati</taxon>
        <taxon>Pseudomonadota</taxon>
        <taxon>Alphaproteobacteria</taxon>
        <taxon>Acetobacterales</taxon>
        <taxon>Acetobacteraceae</taxon>
        <taxon>Endobacter</taxon>
    </lineage>
</organism>
<keyword evidence="4" id="KW-1185">Reference proteome</keyword>
<dbReference type="Proteomes" id="UP000557688">
    <property type="component" value="Unassembled WGS sequence"/>
</dbReference>
<gene>
    <name evidence="2" type="ORF">FHR90_001729</name>
    <name evidence="3" type="ORF">HUK83_02950</name>
</gene>
<comment type="caution">
    <text evidence="2">The sequence shown here is derived from an EMBL/GenBank/DDBJ whole genome shotgun (WGS) entry which is preliminary data.</text>
</comment>